<dbReference type="Pfam" id="PF04055">
    <property type="entry name" value="Radical_SAM"/>
    <property type="match status" value="1"/>
</dbReference>
<dbReference type="SUPFAM" id="SSF102114">
    <property type="entry name" value="Radical SAM enzymes"/>
    <property type="match status" value="1"/>
</dbReference>
<gene>
    <name evidence="8" type="ORF">QGN17_05115</name>
</gene>
<keyword evidence="9" id="KW-1185">Reference proteome</keyword>
<evidence type="ECO:0000256" key="4">
    <source>
        <dbReference type="ARBA" id="ARBA00023004"/>
    </source>
</evidence>
<reference evidence="8" key="1">
    <citation type="submission" date="2023-04" db="EMBL/GenBank/DDBJ databases">
        <title>Sphingomonas sp. MAHUQ-71 isolated from rice field.</title>
        <authorList>
            <person name="Huq M.A."/>
        </authorList>
    </citation>
    <scope>NUCLEOTIDE SEQUENCE</scope>
    <source>
        <strain evidence="8">MAHUQ-71</strain>
    </source>
</reference>
<evidence type="ECO:0000256" key="2">
    <source>
        <dbReference type="ARBA" id="ARBA00022691"/>
    </source>
</evidence>
<dbReference type="PROSITE" id="PS51332">
    <property type="entry name" value="B12_BINDING"/>
    <property type="match status" value="1"/>
</dbReference>
<dbReference type="InterPro" id="IPR007197">
    <property type="entry name" value="rSAM"/>
</dbReference>
<keyword evidence="3" id="KW-0479">Metal-binding</keyword>
<dbReference type="SFLD" id="SFLDG01082">
    <property type="entry name" value="B12-binding_domain_containing"/>
    <property type="match status" value="1"/>
</dbReference>
<comment type="caution">
    <text evidence="8">The sequence shown here is derived from an EMBL/GenBank/DDBJ whole genome shotgun (WGS) entry which is preliminary data.</text>
</comment>
<dbReference type="InterPro" id="IPR058240">
    <property type="entry name" value="rSAM_sf"/>
</dbReference>
<dbReference type="SMART" id="SM00729">
    <property type="entry name" value="Elp3"/>
    <property type="match status" value="1"/>
</dbReference>
<dbReference type="InterPro" id="IPR006158">
    <property type="entry name" value="Cobalamin-bd"/>
</dbReference>
<evidence type="ECO:0000313" key="8">
    <source>
        <dbReference type="EMBL" id="MDH7638102.1"/>
    </source>
</evidence>
<dbReference type="InterPro" id="IPR023404">
    <property type="entry name" value="rSAM_horseshoe"/>
</dbReference>
<keyword evidence="4" id="KW-0408">Iron</keyword>
<dbReference type="PANTHER" id="PTHR43409">
    <property type="entry name" value="ANAEROBIC MAGNESIUM-PROTOPORPHYRIN IX MONOMETHYL ESTER CYCLASE-RELATED"/>
    <property type="match status" value="1"/>
</dbReference>
<proteinExistence type="predicted"/>
<evidence type="ECO:0000256" key="5">
    <source>
        <dbReference type="ARBA" id="ARBA00023014"/>
    </source>
</evidence>
<accession>A0ABT6MZ76</accession>
<comment type="cofactor">
    <cofactor evidence="1">
        <name>[4Fe-4S] cluster</name>
        <dbReference type="ChEBI" id="CHEBI:49883"/>
    </cofactor>
</comment>
<dbReference type="CDD" id="cd01335">
    <property type="entry name" value="Radical_SAM"/>
    <property type="match status" value="1"/>
</dbReference>
<dbReference type="SFLD" id="SFLDS00029">
    <property type="entry name" value="Radical_SAM"/>
    <property type="match status" value="1"/>
</dbReference>
<dbReference type="RefSeq" id="WP_281043421.1">
    <property type="nucleotide sequence ID" value="NZ_JARYGZ010000001.1"/>
</dbReference>
<evidence type="ECO:0000313" key="9">
    <source>
        <dbReference type="Proteomes" id="UP001160625"/>
    </source>
</evidence>
<dbReference type="Gene3D" id="3.80.30.20">
    <property type="entry name" value="tm_1862 like domain"/>
    <property type="match status" value="1"/>
</dbReference>
<protein>
    <submittedName>
        <fullName evidence="8">Radical SAM protein</fullName>
    </submittedName>
</protein>
<dbReference type="InterPro" id="IPR051198">
    <property type="entry name" value="BchE-like"/>
</dbReference>
<dbReference type="EMBL" id="JARYGZ010000001">
    <property type="protein sequence ID" value="MDH7638102.1"/>
    <property type="molecule type" value="Genomic_DNA"/>
</dbReference>
<keyword evidence="2" id="KW-0949">S-adenosyl-L-methionine</keyword>
<evidence type="ECO:0000256" key="3">
    <source>
        <dbReference type="ARBA" id="ARBA00022723"/>
    </source>
</evidence>
<name>A0ABT6MZ76_9SPHN</name>
<feature type="domain" description="Radical SAM core" evidence="7">
    <location>
        <begin position="1047"/>
        <end position="1287"/>
    </location>
</feature>
<dbReference type="SUPFAM" id="SSF53756">
    <property type="entry name" value="UDP-Glycosyltransferase/glycogen phosphorylase"/>
    <property type="match status" value="1"/>
</dbReference>
<dbReference type="Proteomes" id="UP001160625">
    <property type="component" value="Unassembled WGS sequence"/>
</dbReference>
<dbReference type="PROSITE" id="PS51918">
    <property type="entry name" value="RADICAL_SAM"/>
    <property type="match status" value="1"/>
</dbReference>
<evidence type="ECO:0000256" key="1">
    <source>
        <dbReference type="ARBA" id="ARBA00001966"/>
    </source>
</evidence>
<dbReference type="CDD" id="cd03801">
    <property type="entry name" value="GT4_PimA-like"/>
    <property type="match status" value="1"/>
</dbReference>
<evidence type="ECO:0000259" key="6">
    <source>
        <dbReference type="PROSITE" id="PS51332"/>
    </source>
</evidence>
<dbReference type="PANTHER" id="PTHR43409:SF7">
    <property type="entry name" value="BLL1977 PROTEIN"/>
    <property type="match status" value="1"/>
</dbReference>
<dbReference type="InterPro" id="IPR006638">
    <property type="entry name" value="Elp3/MiaA/NifB-like_rSAM"/>
</dbReference>
<evidence type="ECO:0000259" key="7">
    <source>
        <dbReference type="PROSITE" id="PS51918"/>
    </source>
</evidence>
<dbReference type="Pfam" id="PF20706">
    <property type="entry name" value="GT4-conflict"/>
    <property type="match status" value="1"/>
</dbReference>
<organism evidence="8 9">
    <name type="scientific">Sphingomonas oryzagri</name>
    <dbReference type="NCBI Taxonomy" id="3042314"/>
    <lineage>
        <taxon>Bacteria</taxon>
        <taxon>Pseudomonadati</taxon>
        <taxon>Pseudomonadota</taxon>
        <taxon>Alphaproteobacteria</taxon>
        <taxon>Sphingomonadales</taxon>
        <taxon>Sphingomonadaceae</taxon>
        <taxon>Sphingomonas</taxon>
    </lineage>
</organism>
<dbReference type="Gene3D" id="3.40.50.2000">
    <property type="entry name" value="Glycogen Phosphorylase B"/>
    <property type="match status" value="1"/>
</dbReference>
<sequence>MKQHHIFIASTEWGGSTGGINLFNKSLVEALARVVGDRVKIHAAVTSGDAGLPVGLAASIEFLDYDGTGISLAKAIEGTLPVTGDRPSLHIFGHDVHTGAHAIEARDLLKRAGYDVRAATVCHMDYSAYEHLKDTDAGAILDKAQRQRDIVCAADDVYAVGPLLCRNFERLRQAEASETRVHQIIPGFPNAFVDRAQGNPSLALKFFFSGRIDPALDRLKNSRLVLRSLVKAYENGSKDPESRWRQRGQFFCYGFQAGSDHRDWYCDDLSEQALKTHFTLHMEDFAGQEPMFRQLRDSHVAIMPSTHEGFGLAGWEALCAGVPLICSEQSGLALFLQNLFARDHDLPSESVVMVRLTEGPDDEATLAGAMHELARAYERRRSHAEKLSDHLREHFSWDDCARSVASAIGLAPIGSVDWTDRQYQGQVATRGSIQAGHDAKEIERALNLAKQGRALSEWSVTCTALNYLSDIAKERNYASLDRARRQIDTIAQGIGKAYASDQAQQPDVRRSGRFDVAWRFMAAASGLQETLGKFETCHPAEMMDEIEQDSFLRRELLHYAMKFSDRFDGVSSNVAYELFSRLAALNRDDHAFQTRFARLESISPPLSSLGIFDPTISPAYREEKARCDKIRAGAFDFNDLLADEGALGPTALALSTIDRSLAGRGIDQLFRAGQEHGYVPPPLKWRGDKLLRAALLAAAIRPRALLDFISALARDEEEALRWAAIDLAFSPTLRARLFQASRAGQVDLSVAQLKAALGGVVDQALEAEGCHPWMQREFLNRFQREHLTPALKTVEERFTLTDFPIGRTLIGAAPGEEDNWRFKDLHPEVRSAARKLRDHVQRIMLVMPPISSGGDAQQVSQTSTPPIGLGMIGSRLLSCGHDVHLLDCHRDPSLVDTVLRAASHCQWVGFNVVLPTMRSVLGMAAQIKRSANPPLVVLGGPAVNARALRSAAVDEEELESWDFEICADGTDGFAALVDATAASRSEFAKGIVPNPRSRHVIATCRSIASDVVLDGNNNPVWHEPVVLDRRIFTTSGAIYEPGQTRAHGAAVEAHVVMSRGCDWNCTFCTERKTQSGGERRRSVEAVGAELIELSRRYPDLRIQFVDDNLLPQIAATDSSERKGRGLDWTGQFLDLLDGISGRKRGRFGWRGIFRVEDFLAYEKEIPDFIARLAASGCRMLAFGVEHGDEEHRRKMKAGASASNSEFKDLFERLARQSIHSKAYLVLGGPKETAATSESTIRFALESGVSIAYFAIYKEFVPALKMLAQEQSADSRIHDQYSRYEQLEIGWDDIFIAASNNPTDPALRALAGHAGFAQLADVTQCLQTYRKLENLGFRFADLVKYSDMHASVGPASHILLRVNFGDQELFRNILASAYLRFYLRPEFVETYKSLLAEGY</sequence>
<keyword evidence="5" id="KW-0411">Iron-sulfur</keyword>
<feature type="domain" description="B12-binding" evidence="6">
    <location>
        <begin position="847"/>
        <end position="987"/>
    </location>
</feature>